<feature type="transmembrane region" description="Helical" evidence="7">
    <location>
        <begin position="398"/>
        <end position="423"/>
    </location>
</feature>
<evidence type="ECO:0000256" key="1">
    <source>
        <dbReference type="ARBA" id="ARBA00004141"/>
    </source>
</evidence>
<evidence type="ECO:0000256" key="3">
    <source>
        <dbReference type="ARBA" id="ARBA00022692"/>
    </source>
</evidence>
<dbReference type="EMBL" id="IACT01007932">
    <property type="protein sequence ID" value="LAC27044.1"/>
    <property type="molecule type" value="mRNA"/>
</dbReference>
<organism evidence="8">
    <name type="scientific">Hirondellea gigas</name>
    <dbReference type="NCBI Taxonomy" id="1518452"/>
    <lineage>
        <taxon>Eukaryota</taxon>
        <taxon>Metazoa</taxon>
        <taxon>Ecdysozoa</taxon>
        <taxon>Arthropoda</taxon>
        <taxon>Crustacea</taxon>
        <taxon>Multicrustacea</taxon>
        <taxon>Malacostraca</taxon>
        <taxon>Eumalacostraca</taxon>
        <taxon>Peracarida</taxon>
        <taxon>Amphipoda</taxon>
        <taxon>Amphilochidea</taxon>
        <taxon>Lysianassida</taxon>
        <taxon>Lysianassidira</taxon>
        <taxon>Lysianassoidea</taxon>
        <taxon>Lysianassidae</taxon>
        <taxon>Hirondellea</taxon>
    </lineage>
</organism>
<feature type="transmembrane region" description="Helical" evidence="7">
    <location>
        <begin position="150"/>
        <end position="175"/>
    </location>
</feature>
<protein>
    <recommendedName>
        <fullName evidence="7">Choline transporter-like protein</fullName>
    </recommendedName>
</protein>
<evidence type="ECO:0000256" key="5">
    <source>
        <dbReference type="ARBA" id="ARBA00023136"/>
    </source>
</evidence>
<reference evidence="8" key="1">
    <citation type="submission" date="2017-11" db="EMBL/GenBank/DDBJ databases">
        <title>The sensing device of the deep-sea amphipod.</title>
        <authorList>
            <person name="Kobayashi H."/>
            <person name="Nagahama T."/>
            <person name="Arai W."/>
            <person name="Sasagawa Y."/>
            <person name="Umeda M."/>
            <person name="Hayashi T."/>
            <person name="Nikaido I."/>
            <person name="Watanabe H."/>
            <person name="Oguri K."/>
            <person name="Kitazato H."/>
            <person name="Fujioka K."/>
            <person name="Kido Y."/>
            <person name="Takami H."/>
        </authorList>
    </citation>
    <scope>NUCLEOTIDE SEQUENCE</scope>
    <source>
        <tissue evidence="8">Whole body</tissue>
    </source>
</reference>
<accession>A0A6A7G9N8</accession>
<keyword evidence="6" id="KW-0325">Glycoprotein</keyword>
<dbReference type="InterPro" id="IPR007603">
    <property type="entry name" value="Choline_transptr-like"/>
</dbReference>
<feature type="transmembrane region" description="Helical" evidence="7">
    <location>
        <begin position="106"/>
        <end position="125"/>
    </location>
</feature>
<name>A0A6A7G9N8_9CRUS</name>
<dbReference type="GO" id="GO:0022857">
    <property type="term" value="F:transmembrane transporter activity"/>
    <property type="evidence" value="ECO:0007669"/>
    <property type="project" value="UniProtKB-UniRule"/>
</dbReference>
<feature type="transmembrane region" description="Helical" evidence="7">
    <location>
        <begin position="60"/>
        <end position="85"/>
    </location>
</feature>
<evidence type="ECO:0000256" key="7">
    <source>
        <dbReference type="RuleBase" id="RU368066"/>
    </source>
</evidence>
<comment type="function">
    <text evidence="7">Choline transporter.</text>
</comment>
<evidence type="ECO:0000256" key="2">
    <source>
        <dbReference type="ARBA" id="ARBA00007168"/>
    </source>
</evidence>
<dbReference type="Pfam" id="PF04515">
    <property type="entry name" value="Choline_transpo"/>
    <property type="match status" value="1"/>
</dbReference>
<dbReference type="AlphaFoldDB" id="A0A6A7G9N8"/>
<dbReference type="PANTHER" id="PTHR12385">
    <property type="entry name" value="CHOLINE TRANSPORTER-LIKE (SLC FAMILY 44)"/>
    <property type="match status" value="1"/>
</dbReference>
<dbReference type="GO" id="GO:0005886">
    <property type="term" value="C:plasma membrane"/>
    <property type="evidence" value="ECO:0007669"/>
    <property type="project" value="UniProtKB-SubCell"/>
</dbReference>
<comment type="subcellular location">
    <subcellularLocation>
        <location evidence="7">Cell membrane</location>
        <topology evidence="7">Multi-pass membrane protein</topology>
    </subcellularLocation>
    <subcellularLocation>
        <location evidence="1">Membrane</location>
        <topology evidence="1">Multi-pass membrane protein</topology>
    </subcellularLocation>
</comment>
<evidence type="ECO:0000256" key="4">
    <source>
        <dbReference type="ARBA" id="ARBA00022989"/>
    </source>
</evidence>
<keyword evidence="5 7" id="KW-0472">Membrane</keyword>
<evidence type="ECO:0000313" key="8">
    <source>
        <dbReference type="EMBL" id="LAC27044.1"/>
    </source>
</evidence>
<feature type="transmembrane region" description="Helical" evidence="7">
    <location>
        <begin position="301"/>
        <end position="319"/>
    </location>
</feature>
<keyword evidence="3 7" id="KW-0812">Transmembrane</keyword>
<keyword evidence="4 7" id="KW-1133">Transmembrane helix</keyword>
<comment type="similarity">
    <text evidence="2 7">Belongs to the CTL (choline transporter-like) family.</text>
</comment>
<feature type="transmembrane region" description="Helical" evidence="7">
    <location>
        <begin position="33"/>
        <end position="54"/>
    </location>
</feature>
<evidence type="ECO:0000256" key="6">
    <source>
        <dbReference type="ARBA" id="ARBA00023180"/>
    </source>
</evidence>
<proteinExistence type="evidence at transcript level"/>
<dbReference type="PANTHER" id="PTHR12385:SF14">
    <property type="entry name" value="CHOLINE TRANSPORTER-LIKE 2"/>
    <property type="match status" value="1"/>
</dbReference>
<feature type="transmembrane region" description="Helical" evidence="7">
    <location>
        <begin position="237"/>
        <end position="256"/>
    </location>
</feature>
<feature type="transmembrane region" description="Helical" evidence="7">
    <location>
        <begin position="435"/>
        <end position="457"/>
    </location>
</feature>
<sequence>MKQCLPPVEVLTEAAGNGYGGQAESMANAMGDLMACAGLVAGGAAIAIVIAFLYVWFLRGFASCLVWTAITLTITGCALIGWALLQKAAELEATGASPDQAKAAKYMSYAIFGLTAIFTLVIIFLRKRIQIAVEVVKEAARAISDVKGTVFFPLITLSLGILYFVFWIWGAATIFSVEIPKTFPISPAVSQDIQRIYLLQKSENYQSVVDIITIPADTPPFDEYIEYSFDKSLQRPFAVFFFHLLWNIQFLIYFTFGVVSGAVADWYFTGRDTNGNKLRGSGEGELGRSPVLASCIRLMRYHLGTIMFGSFIIATIQFIRACVKYIEKTSKMKNNRLQKAIFCAIQCCLKILECCLDKLSKNAFIWNAIYGDAFCHSAVSSFKLLWRNLARVAAINMVAGYLLMIGKVVVAVFTAGIIGMILVTTEPYKTEVASPVFPVLVTLLLAYMIGSIFMVVYDTTIDTIFLCFLVDEENNKGGEMLASKSLQKVIGKYADASAKEAEKQKAPPGGGTTKA</sequence>